<dbReference type="GO" id="GO:0009247">
    <property type="term" value="P:glycolipid biosynthetic process"/>
    <property type="evidence" value="ECO:0007669"/>
    <property type="project" value="UniProtKB-ARBA"/>
</dbReference>
<dbReference type="RefSeq" id="WP_210803723.1">
    <property type="nucleotide sequence ID" value="NZ_JAGQDE010000021.1"/>
</dbReference>
<keyword evidence="2" id="KW-1003">Cell membrane</keyword>
<evidence type="ECO:0000256" key="2">
    <source>
        <dbReference type="ARBA" id="ARBA00022475"/>
    </source>
</evidence>
<dbReference type="PANTHER" id="PTHR30606">
    <property type="entry name" value="LIPID A BIOSYNTHESIS LAUROYL ACYLTRANSFERASE"/>
    <property type="match status" value="1"/>
</dbReference>
<dbReference type="PIRSF" id="PIRSF026649">
    <property type="entry name" value="MsbB"/>
    <property type="match status" value="1"/>
</dbReference>
<evidence type="ECO:0000256" key="3">
    <source>
        <dbReference type="ARBA" id="ARBA00022519"/>
    </source>
</evidence>
<keyword evidence="7" id="KW-0812">Transmembrane</keyword>
<dbReference type="AlphaFoldDB" id="A0A941BMN7"/>
<keyword evidence="7" id="KW-1133">Transmembrane helix</keyword>
<gene>
    <name evidence="8" type="ORF">KAK06_18990</name>
</gene>
<evidence type="ECO:0000256" key="4">
    <source>
        <dbReference type="ARBA" id="ARBA00022679"/>
    </source>
</evidence>
<keyword evidence="9" id="KW-1185">Reference proteome</keyword>
<comment type="caution">
    <text evidence="8">The sequence shown here is derived from an EMBL/GenBank/DDBJ whole genome shotgun (WGS) entry which is preliminary data.</text>
</comment>
<dbReference type="GO" id="GO:0005886">
    <property type="term" value="C:plasma membrane"/>
    <property type="evidence" value="ECO:0007669"/>
    <property type="project" value="UniProtKB-SubCell"/>
</dbReference>
<organism evidence="8 9">
    <name type="scientific">Ideonella aquatica</name>
    <dbReference type="NCBI Taxonomy" id="2824119"/>
    <lineage>
        <taxon>Bacteria</taxon>
        <taxon>Pseudomonadati</taxon>
        <taxon>Pseudomonadota</taxon>
        <taxon>Betaproteobacteria</taxon>
        <taxon>Burkholderiales</taxon>
        <taxon>Sphaerotilaceae</taxon>
        <taxon>Ideonella</taxon>
    </lineage>
</organism>
<evidence type="ECO:0000256" key="6">
    <source>
        <dbReference type="ARBA" id="ARBA00023315"/>
    </source>
</evidence>
<dbReference type="NCBIfam" id="NF006487">
    <property type="entry name" value="PRK08905.1"/>
    <property type="match status" value="1"/>
</dbReference>
<keyword evidence="5 7" id="KW-0472">Membrane</keyword>
<evidence type="ECO:0000256" key="1">
    <source>
        <dbReference type="ARBA" id="ARBA00004533"/>
    </source>
</evidence>
<keyword evidence="4" id="KW-0808">Transferase</keyword>
<dbReference type="Proteomes" id="UP000678374">
    <property type="component" value="Unassembled WGS sequence"/>
</dbReference>
<reference evidence="8" key="1">
    <citation type="submission" date="2021-04" db="EMBL/GenBank/DDBJ databases">
        <title>The genome sequence of Ideonella sp. 4Y11.</title>
        <authorList>
            <person name="Liu Y."/>
        </authorList>
    </citation>
    <scope>NUCLEOTIDE SEQUENCE</scope>
    <source>
        <strain evidence="8">4Y11</strain>
    </source>
</reference>
<evidence type="ECO:0000313" key="9">
    <source>
        <dbReference type="Proteomes" id="UP000678374"/>
    </source>
</evidence>
<dbReference type="CDD" id="cd07984">
    <property type="entry name" value="LPLAT_LABLAT-like"/>
    <property type="match status" value="1"/>
</dbReference>
<sequence length="297" mass="32644">MSGILPTIGLALLRWMSHWPLAWLHALGAALGWLTWLASPSYRRRVRANADLAGVSAADRRRSVSEAGRMVGEVPWLWLMPPDGRVLPRVRWQGAEKVDAAIAAGRGLVLLTPHLGSFEVSARAIVERWGAQQPLTVLYRPARNTFLRELEETARHRPGLATAPANLSGVRQMLRALKKGEMVGLLPDQVPPDGQGVWAPFFGQPAYTMTLAARLVQQTGAAVLVLCCERLPGAAGFEVHLLDLVEPLPAGNDEAAQVQAARIVNRTMEAVIARWPHQYLWGYHRYKRPRAAPGTLP</sequence>
<comment type="subcellular location">
    <subcellularLocation>
        <location evidence="1">Cell inner membrane</location>
    </subcellularLocation>
</comment>
<dbReference type="EMBL" id="JAGQDE010000021">
    <property type="protein sequence ID" value="MBQ0961049.1"/>
    <property type="molecule type" value="Genomic_DNA"/>
</dbReference>
<keyword evidence="3" id="KW-0997">Cell inner membrane</keyword>
<proteinExistence type="predicted"/>
<keyword evidence="6 8" id="KW-0012">Acyltransferase</keyword>
<name>A0A941BMN7_9BURK</name>
<evidence type="ECO:0000256" key="7">
    <source>
        <dbReference type="SAM" id="Phobius"/>
    </source>
</evidence>
<dbReference type="PANTHER" id="PTHR30606:SF10">
    <property type="entry name" value="PHOSPHATIDYLINOSITOL MANNOSIDE ACYLTRANSFERASE"/>
    <property type="match status" value="1"/>
</dbReference>
<evidence type="ECO:0000256" key="5">
    <source>
        <dbReference type="ARBA" id="ARBA00023136"/>
    </source>
</evidence>
<dbReference type="InterPro" id="IPR004960">
    <property type="entry name" value="LipA_acyltrans"/>
</dbReference>
<accession>A0A941BMN7</accession>
<evidence type="ECO:0000313" key="8">
    <source>
        <dbReference type="EMBL" id="MBQ0961049.1"/>
    </source>
</evidence>
<dbReference type="Pfam" id="PF03279">
    <property type="entry name" value="Lip_A_acyltrans"/>
    <property type="match status" value="1"/>
</dbReference>
<feature type="transmembrane region" description="Helical" evidence="7">
    <location>
        <begin position="20"/>
        <end position="38"/>
    </location>
</feature>
<protein>
    <submittedName>
        <fullName evidence="8">Lysophospholipid acyltransferase family protein</fullName>
    </submittedName>
</protein>
<dbReference type="GO" id="GO:0016746">
    <property type="term" value="F:acyltransferase activity"/>
    <property type="evidence" value="ECO:0007669"/>
    <property type="project" value="UniProtKB-KW"/>
</dbReference>